<keyword evidence="5 8" id="KW-0812">Transmembrane</keyword>
<keyword evidence="4" id="KW-0808">Transferase</keyword>
<feature type="transmembrane region" description="Helical" evidence="8">
    <location>
        <begin position="146"/>
        <end position="162"/>
    </location>
</feature>
<feature type="transmembrane region" description="Helical" evidence="8">
    <location>
        <begin position="174"/>
        <end position="199"/>
    </location>
</feature>
<feature type="transmembrane region" description="Helical" evidence="8">
    <location>
        <begin position="211"/>
        <end position="227"/>
    </location>
</feature>
<keyword evidence="6 8" id="KW-1133">Transmembrane helix</keyword>
<dbReference type="Proteomes" id="UP000015500">
    <property type="component" value="Chromosome"/>
</dbReference>
<dbReference type="KEGG" id="gjf:M493_16405"/>
<proteinExistence type="predicted"/>
<organism evidence="9 10">
    <name type="scientific">Geobacillus genomosp. 3</name>
    <dbReference type="NCBI Taxonomy" id="1921421"/>
    <lineage>
        <taxon>Bacteria</taxon>
        <taxon>Bacillati</taxon>
        <taxon>Bacillota</taxon>
        <taxon>Bacilli</taxon>
        <taxon>Bacillales</taxon>
        <taxon>Anoxybacillaceae</taxon>
        <taxon>Geobacillus</taxon>
    </lineage>
</organism>
<evidence type="ECO:0000313" key="10">
    <source>
        <dbReference type="Proteomes" id="UP000015500"/>
    </source>
</evidence>
<evidence type="ECO:0000256" key="8">
    <source>
        <dbReference type="SAM" id="Phobius"/>
    </source>
</evidence>
<dbReference type="OrthoDB" id="136232at2"/>
<reference evidence="9 10" key="1">
    <citation type="journal article" date="2014" name="Genome Announc.">
        <title>Complete Genome Sequence of the Thermophilic Polychlorinated Biphenyl Degrader Geobacillus sp. Strain JF8 (NBRC 109937).</title>
        <authorList>
            <person name="Shintani M."/>
            <person name="Ohtsubo Y."/>
            <person name="Fukuda K."/>
            <person name="Hosoyama A."/>
            <person name="Ohji S."/>
            <person name="Yamazoe A."/>
            <person name="Fujita N."/>
            <person name="Nagata Y."/>
            <person name="Tsuda M."/>
            <person name="Hatta T."/>
            <person name="Kimbara K."/>
        </authorList>
    </citation>
    <scope>NUCLEOTIDE SEQUENCE [LARGE SCALE GENOMIC DNA]</scope>
    <source>
        <strain evidence="9 10">JF8</strain>
    </source>
</reference>
<feature type="transmembrane region" description="Helical" evidence="8">
    <location>
        <begin position="364"/>
        <end position="384"/>
    </location>
</feature>
<evidence type="ECO:0000256" key="1">
    <source>
        <dbReference type="ARBA" id="ARBA00004651"/>
    </source>
</evidence>
<keyword evidence="2" id="KW-1003">Cell membrane</keyword>
<evidence type="ECO:0000313" key="9">
    <source>
        <dbReference type="EMBL" id="AGT33495.1"/>
    </source>
</evidence>
<dbReference type="EMBL" id="CP006254">
    <property type="protein sequence ID" value="AGT33495.1"/>
    <property type="molecule type" value="Genomic_DNA"/>
</dbReference>
<protein>
    <submittedName>
        <fullName evidence="9">Membrane protein</fullName>
    </submittedName>
</protein>
<evidence type="ECO:0000256" key="3">
    <source>
        <dbReference type="ARBA" id="ARBA00022676"/>
    </source>
</evidence>
<evidence type="ECO:0000256" key="2">
    <source>
        <dbReference type="ARBA" id="ARBA00022475"/>
    </source>
</evidence>
<keyword evidence="3" id="KW-0328">Glycosyltransferase</keyword>
<evidence type="ECO:0000256" key="7">
    <source>
        <dbReference type="ARBA" id="ARBA00023136"/>
    </source>
</evidence>
<dbReference type="STRING" id="1921421.M493_16405"/>
<feature type="transmembrane region" description="Helical" evidence="8">
    <location>
        <begin position="390"/>
        <end position="407"/>
    </location>
</feature>
<name>S5ZGP7_GEOG3</name>
<evidence type="ECO:0000256" key="5">
    <source>
        <dbReference type="ARBA" id="ARBA00022692"/>
    </source>
</evidence>
<dbReference type="PATRIC" id="fig|1345697.3.peg.3227"/>
<feature type="transmembrane region" description="Helical" evidence="8">
    <location>
        <begin position="94"/>
        <end position="111"/>
    </location>
</feature>
<sequence length="419" mass="48137">MPIRFHPKTAALLVLLLALALRLFALWKYGLHLTLNSDDMGYVRSAERLLETGMLTYHKADEPTVHIMPGMPLLLASLFLFFGAGDAGLYAAKLVMIAFGVGSVFLIYALGSDLGRPWAGVIAAFGAALYIPLIETDNLTLTEAPFLFGFLLFIRFAIRLGRHRRMTDFYKLMAAYLFCLFFRPTIALVPLALLGYLWLVRYPWRLAGKQAAIAALLVVLALSPWWVRNYMHYGEFIPLTGSSGDPLLLGTYQGYGYRYGPPYREVVDSIEKQHPHMSHYEKEKRKKDIAIQRIKTWYRANPAQWWESYIVKKTKTQWEAPFYWIEIFGVSKQEMTVWHQRLIRLAFISALAALVMDRRRRPELLFFAFLIAYFTALNNVFFAYPRYNLPLMPLLFLSIGLALSFLFPRRMQNTAAPSS</sequence>
<feature type="transmembrane region" description="Helical" evidence="8">
    <location>
        <begin position="117"/>
        <end position="134"/>
    </location>
</feature>
<dbReference type="InterPro" id="IPR050297">
    <property type="entry name" value="LipidA_mod_glycosyltrf_83"/>
</dbReference>
<dbReference type="HOGENOM" id="CLU_048081_1_0_9"/>
<comment type="subcellular location">
    <subcellularLocation>
        <location evidence="1">Cell membrane</location>
        <topology evidence="1">Multi-pass membrane protein</topology>
    </subcellularLocation>
</comment>
<dbReference type="GO" id="GO:0016763">
    <property type="term" value="F:pentosyltransferase activity"/>
    <property type="evidence" value="ECO:0007669"/>
    <property type="project" value="TreeGrafter"/>
</dbReference>
<dbReference type="RefSeq" id="WP_020961280.1">
    <property type="nucleotide sequence ID" value="NC_022080.4"/>
</dbReference>
<keyword evidence="10" id="KW-1185">Reference proteome</keyword>
<dbReference type="GO" id="GO:0009103">
    <property type="term" value="P:lipopolysaccharide biosynthetic process"/>
    <property type="evidence" value="ECO:0007669"/>
    <property type="project" value="UniProtKB-ARBA"/>
</dbReference>
<evidence type="ECO:0000256" key="4">
    <source>
        <dbReference type="ARBA" id="ARBA00022679"/>
    </source>
</evidence>
<dbReference type="PANTHER" id="PTHR33908">
    <property type="entry name" value="MANNOSYLTRANSFERASE YKCB-RELATED"/>
    <property type="match status" value="1"/>
</dbReference>
<accession>S5ZGP7</accession>
<dbReference type="AlphaFoldDB" id="S5ZGP7"/>
<keyword evidence="7 8" id="KW-0472">Membrane</keyword>
<gene>
    <name evidence="9" type="ORF">M493_16405</name>
</gene>
<dbReference type="GO" id="GO:0005886">
    <property type="term" value="C:plasma membrane"/>
    <property type="evidence" value="ECO:0007669"/>
    <property type="project" value="UniProtKB-SubCell"/>
</dbReference>
<evidence type="ECO:0000256" key="6">
    <source>
        <dbReference type="ARBA" id="ARBA00022989"/>
    </source>
</evidence>
<dbReference type="PANTHER" id="PTHR33908:SF11">
    <property type="entry name" value="MEMBRANE PROTEIN"/>
    <property type="match status" value="1"/>
</dbReference>